<keyword evidence="2" id="KW-1185">Reference proteome</keyword>
<organism evidence="1 2">
    <name type="scientific">Arabis alpina</name>
    <name type="common">Alpine rock-cress</name>
    <dbReference type="NCBI Taxonomy" id="50452"/>
    <lineage>
        <taxon>Eukaryota</taxon>
        <taxon>Viridiplantae</taxon>
        <taxon>Streptophyta</taxon>
        <taxon>Embryophyta</taxon>
        <taxon>Tracheophyta</taxon>
        <taxon>Spermatophyta</taxon>
        <taxon>Magnoliopsida</taxon>
        <taxon>eudicotyledons</taxon>
        <taxon>Gunneridae</taxon>
        <taxon>Pentapetalae</taxon>
        <taxon>rosids</taxon>
        <taxon>malvids</taxon>
        <taxon>Brassicales</taxon>
        <taxon>Brassicaceae</taxon>
        <taxon>Arabideae</taxon>
        <taxon>Arabis</taxon>
    </lineage>
</organism>
<dbReference type="Pfam" id="PF06101">
    <property type="entry name" value="Vps62"/>
    <property type="match status" value="2"/>
</dbReference>
<sequence>MGVSIFEPINLPPGFFKLGLYAQPNNRQLFGWVLVARGVSGTSLRPPVDYTEVGDTTTIIVRQDGPAYFWQPVCPDGYEAVGLSFTNSPQKPPLTKDSISCVRSDLTEQSEADTWVWGINEITISSLRPVIRGTEATGVYTGTFSFQQVNIPSRSFSCLKNTKFDLSSMPSNDQTRVLFQAYSPWVYLHPNDDFRPSSVNWFFANGALLYQQGNESNPVPIQPNGSNLPQGGSDDGLFWLDYPVDGIAKEKVKRGDIGSTKVYLHIKPMFGGTFTDIVVWIFYPFNGNARLKFLFIKSLPLGDIGQHVGDWEHVTLRISNFNGELWRVYFSEHSRGTLMEACDVEFQGGNKPVVYSSFHGHAMYSRPGLVLQGNDENGIRNDMARSNKFFDAGAGYELIAGPGIVEPAWLNYFRKWGPTVQHDIQRDLEGVAKSLPGLLRKKFRDLISKIPSEVLEEKGPLGPKAKRTNGPNVNSSAYPYKSPFLLSNALPVETTFSCPGPLPTMLPSGGNFSKGIIDLGGLEVMQVSVSNSTSQRVWRTFEGGQENMGFSIFEPINLSSNFSKLGFYAQPNNRLLFGWILVARDVSGTSLRPPVDYTEVGNTSSLNIKQDGPVYFWQPVCLNGYQAIGLFVTSSPQKPPLGRQESISCVLSNLTEQSEADTWIWGIKGISIFSLRPVKRGAQATGVYTGTFSFQQRNSPLPSLFCLKNMKFDLSSMPSEDQTRVLFQAYSPWIYFHPKEDFLPSSVNWFFGNGALLYQKGNEYNPVPIQPNGSNLPQSSCNDDLFWLDYPDDENAKEKIKRGDIGNTKVYLHIKPMFGSTFTDIVVWIFYPFNGNARLKFWFIKSLSLGDIGEHIGDWEHVTLRISNFNGELWRVYLSQHSGGALVDACDLEFKGGNKPVIYSSLHGHAMFPRPGLVLQGGGKNGIRNDMETSDKLLDCGVGYEVIAASGIVEPPWTNYSRKWGPRVSSNIGKSLSTIAKILPSFIRKGFRKLIGRIPIEVLGEDGPTGPKVKLSWTGDEKYS</sequence>
<name>A0A087H693_ARAAL</name>
<dbReference type="OMA" id="IIVEPPW"/>
<dbReference type="OrthoDB" id="188042at2759"/>
<reference evidence="2" key="1">
    <citation type="journal article" date="2015" name="Nat. Plants">
        <title>Genome expansion of Arabis alpina linked with retrotransposition and reduced symmetric DNA methylation.</title>
        <authorList>
            <person name="Willing E.M."/>
            <person name="Rawat V."/>
            <person name="Mandakova T."/>
            <person name="Maumus F."/>
            <person name="James G.V."/>
            <person name="Nordstroem K.J."/>
            <person name="Becker C."/>
            <person name="Warthmann N."/>
            <person name="Chica C."/>
            <person name="Szarzynska B."/>
            <person name="Zytnicki M."/>
            <person name="Albani M.C."/>
            <person name="Kiefer C."/>
            <person name="Bergonzi S."/>
            <person name="Castaings L."/>
            <person name="Mateos J.L."/>
            <person name="Berns M.C."/>
            <person name="Bujdoso N."/>
            <person name="Piofczyk T."/>
            <person name="de Lorenzo L."/>
            <person name="Barrero-Sicilia C."/>
            <person name="Mateos I."/>
            <person name="Piednoel M."/>
            <person name="Hagmann J."/>
            <person name="Chen-Min-Tao R."/>
            <person name="Iglesias-Fernandez R."/>
            <person name="Schuster S.C."/>
            <person name="Alonso-Blanco C."/>
            <person name="Roudier F."/>
            <person name="Carbonero P."/>
            <person name="Paz-Ares J."/>
            <person name="Davis S.J."/>
            <person name="Pecinka A."/>
            <person name="Quesneville H."/>
            <person name="Colot V."/>
            <person name="Lysak M.A."/>
            <person name="Weigel D."/>
            <person name="Coupland G."/>
            <person name="Schneeberger K."/>
        </authorList>
    </citation>
    <scope>NUCLEOTIDE SEQUENCE [LARGE SCALE GENOMIC DNA]</scope>
    <source>
        <strain evidence="2">cv. Pajares</strain>
    </source>
</reference>
<dbReference type="PANTHER" id="PTHR48152:SF2">
    <property type="entry name" value="F1C9.34 PROTEIN-RELATED"/>
    <property type="match status" value="1"/>
</dbReference>
<dbReference type="AlphaFoldDB" id="A0A087H693"/>
<evidence type="ECO:0000313" key="1">
    <source>
        <dbReference type="EMBL" id="KFK37645.1"/>
    </source>
</evidence>
<dbReference type="Proteomes" id="UP000029120">
    <property type="component" value="Chromosome 3"/>
</dbReference>
<proteinExistence type="predicted"/>
<dbReference type="eggNOG" id="ENOG502QQRS">
    <property type="taxonomic scope" value="Eukaryota"/>
</dbReference>
<evidence type="ECO:0000313" key="2">
    <source>
        <dbReference type="Proteomes" id="UP000029120"/>
    </source>
</evidence>
<dbReference type="EMBL" id="CM002871">
    <property type="protein sequence ID" value="KFK37645.1"/>
    <property type="molecule type" value="Genomic_DNA"/>
</dbReference>
<evidence type="ECO:0008006" key="3">
    <source>
        <dbReference type="Google" id="ProtNLM"/>
    </source>
</evidence>
<accession>A0A087H693</accession>
<dbReference type="Gramene" id="KFK37645">
    <property type="protein sequence ID" value="KFK37645"/>
    <property type="gene ID" value="AALP_AA3G010100"/>
</dbReference>
<protein>
    <recommendedName>
        <fullName evidence="3">DUF946 domain-containing protein</fullName>
    </recommendedName>
</protein>
<dbReference type="PANTHER" id="PTHR48152">
    <property type="entry name" value="F1C9.34 PROTEIN"/>
    <property type="match status" value="1"/>
</dbReference>
<dbReference type="InterPro" id="IPR009291">
    <property type="entry name" value="Vps62"/>
</dbReference>
<gene>
    <name evidence="1" type="ordered locus">AALP_Aa3g010100</name>
</gene>